<evidence type="ECO:0000313" key="2">
    <source>
        <dbReference type="Proteomes" id="UP000650524"/>
    </source>
</evidence>
<reference evidence="1 2" key="1">
    <citation type="submission" date="2020-08" db="EMBL/GenBank/DDBJ databases">
        <title>Bridging the membrane lipid divide: bacteria of the FCB group superphylum have the potential to synthesize archaeal ether lipids.</title>
        <authorList>
            <person name="Villanueva L."/>
            <person name="Von Meijenfeldt F.A.B."/>
            <person name="Westbye A.B."/>
            <person name="Yadav S."/>
            <person name="Hopmans E.C."/>
            <person name="Dutilh B.E."/>
            <person name="Sinninghe Damste J.S."/>
        </authorList>
    </citation>
    <scope>NUCLEOTIDE SEQUENCE [LARGE SCALE GENOMIC DNA]</scope>
    <source>
        <strain evidence="1">NIOZ-UU27</strain>
    </source>
</reference>
<gene>
    <name evidence="1" type="ORF">H8E19_00205</name>
</gene>
<sequence length="61" mass="6834">MLLEVAPDRIDFAEEMGPIIVHFSEGRKPVLLEIMDASEFIASATRSTIKARDAEPVELNY</sequence>
<accession>A0A8J6T6G2</accession>
<protein>
    <submittedName>
        <fullName evidence="1">DUF2283 domain-containing protein</fullName>
    </submittedName>
</protein>
<proteinExistence type="predicted"/>
<name>A0A8J6T6G2_9DELT</name>
<evidence type="ECO:0000313" key="1">
    <source>
        <dbReference type="EMBL" id="MBC8175794.1"/>
    </source>
</evidence>
<organism evidence="1 2">
    <name type="scientific">Candidatus Desulfacyla euxinica</name>
    <dbReference type="NCBI Taxonomy" id="2841693"/>
    <lineage>
        <taxon>Bacteria</taxon>
        <taxon>Deltaproteobacteria</taxon>
        <taxon>Candidatus Desulfacyla</taxon>
    </lineage>
</organism>
<dbReference type="AlphaFoldDB" id="A0A8J6T6G2"/>
<dbReference type="Proteomes" id="UP000650524">
    <property type="component" value="Unassembled WGS sequence"/>
</dbReference>
<dbReference type="EMBL" id="JACNJD010000016">
    <property type="protein sequence ID" value="MBC8175794.1"/>
    <property type="molecule type" value="Genomic_DNA"/>
</dbReference>
<comment type="caution">
    <text evidence="1">The sequence shown here is derived from an EMBL/GenBank/DDBJ whole genome shotgun (WGS) entry which is preliminary data.</text>
</comment>